<protein>
    <submittedName>
        <fullName evidence="2">Uncharacterized protein</fullName>
    </submittedName>
</protein>
<evidence type="ECO:0000256" key="1">
    <source>
        <dbReference type="SAM" id="SignalP"/>
    </source>
</evidence>
<dbReference type="AlphaFoldDB" id="A0A1C3U571"/>
<dbReference type="Proteomes" id="UP000199205">
    <property type="component" value="Unassembled WGS sequence"/>
</dbReference>
<evidence type="ECO:0000313" key="3">
    <source>
        <dbReference type="Proteomes" id="UP000199205"/>
    </source>
</evidence>
<sequence length="104" mass="11015">MKRTMLYRLMATAFVASAILYPGVAASQATLACAKRVDIIAFLGDHLSEKLSAAGKLDPNTIVEIYAAESGNWTLMISDVSGRSCIILSGDTWESIPALPGPKA</sequence>
<organism evidence="2 3">
    <name type="scientific">Rhizobium lusitanum</name>
    <dbReference type="NCBI Taxonomy" id="293958"/>
    <lineage>
        <taxon>Bacteria</taxon>
        <taxon>Pseudomonadati</taxon>
        <taxon>Pseudomonadota</taxon>
        <taxon>Alphaproteobacteria</taxon>
        <taxon>Hyphomicrobiales</taxon>
        <taxon>Rhizobiaceae</taxon>
        <taxon>Rhizobium/Agrobacterium group</taxon>
        <taxon>Rhizobium</taxon>
    </lineage>
</organism>
<proteinExistence type="predicted"/>
<gene>
    <name evidence="2" type="ORF">GA0061101_101523</name>
</gene>
<keyword evidence="1" id="KW-0732">Signal</keyword>
<accession>A0A1C3U571</accession>
<reference evidence="3" key="1">
    <citation type="submission" date="2016-08" db="EMBL/GenBank/DDBJ databases">
        <authorList>
            <person name="Varghese N."/>
            <person name="Submissions Spin"/>
        </authorList>
    </citation>
    <scope>NUCLEOTIDE SEQUENCE [LARGE SCALE GENOMIC DNA]</scope>
    <source>
        <strain evidence="3">P1-7</strain>
    </source>
</reference>
<evidence type="ECO:0000313" key="2">
    <source>
        <dbReference type="EMBL" id="SCB10623.1"/>
    </source>
</evidence>
<dbReference type="OrthoDB" id="9810895at2"/>
<dbReference type="EMBL" id="FMAF01000001">
    <property type="protein sequence ID" value="SCB10623.1"/>
    <property type="molecule type" value="Genomic_DNA"/>
</dbReference>
<name>A0A1C3U571_9HYPH</name>
<feature type="signal peptide" evidence="1">
    <location>
        <begin position="1"/>
        <end position="18"/>
    </location>
</feature>
<dbReference type="RefSeq" id="WP_047560876.1">
    <property type="nucleotide sequence ID" value="NZ_FMAF01000001.1"/>
</dbReference>
<dbReference type="PROSITE" id="PS51257">
    <property type="entry name" value="PROKAR_LIPOPROTEIN"/>
    <property type="match status" value="1"/>
</dbReference>
<feature type="chain" id="PRO_5008682760" evidence="1">
    <location>
        <begin position="19"/>
        <end position="104"/>
    </location>
</feature>